<comment type="caution">
    <text evidence="1">The sequence shown here is derived from an EMBL/GenBank/DDBJ whole genome shotgun (WGS) entry which is preliminary data.</text>
</comment>
<sequence length="96" mass="11046">MLFDTFHYEKWSKVLEHFNLEANNLRIKTFTQSNGSVLKIKQNGGESKFHKNLKETISKNPDLLNLKDYGVGKTEYLFLSADTVDVLFENSKSVMA</sequence>
<dbReference type="EMBL" id="AHOR02000005">
    <property type="protein sequence ID" value="EMF84261.1"/>
    <property type="molecule type" value="Genomic_DNA"/>
</dbReference>
<protein>
    <submittedName>
        <fullName evidence="1">Uncharacterized protein</fullName>
    </submittedName>
</protein>
<accession>M3H574</accession>
<proteinExistence type="predicted"/>
<evidence type="ECO:0000313" key="1">
    <source>
        <dbReference type="EMBL" id="EMF84261.1"/>
    </source>
</evidence>
<evidence type="ECO:0000313" key="2">
    <source>
        <dbReference type="Proteomes" id="UP000011770"/>
    </source>
</evidence>
<reference evidence="1 2" key="1">
    <citation type="submission" date="2013-01" db="EMBL/GenBank/DDBJ databases">
        <authorList>
            <person name="Harkins D.M."/>
            <person name="Durkin A.S."/>
            <person name="Brinkac L.M."/>
            <person name="Haft D.H."/>
            <person name="Selengut J.D."/>
            <person name="Sanka R."/>
            <person name="DePew J."/>
            <person name="Purushe J."/>
            <person name="Tulsiani S.M."/>
            <person name="Graham G.C."/>
            <person name="Burns M.-A."/>
            <person name="Dohnt M.F."/>
            <person name="Smythe L.D."/>
            <person name="McKay D.B."/>
            <person name="Craig S.B."/>
            <person name="Vinetz J.M."/>
            <person name="Sutton G.G."/>
            <person name="Nierman W.C."/>
            <person name="Fouts D.E."/>
        </authorList>
    </citation>
    <scope>NUCLEOTIDE SEQUENCE [LARGE SCALE GENOMIC DNA]</scope>
    <source>
        <strain evidence="1 2">LT2116</strain>
    </source>
</reference>
<dbReference type="AlphaFoldDB" id="M3H574"/>
<gene>
    <name evidence="1" type="ORF">LEP1GSC188_3982</name>
</gene>
<dbReference type="Proteomes" id="UP000011770">
    <property type="component" value="Unassembled WGS sequence"/>
</dbReference>
<name>M3H574_9LEPT</name>
<organism evidence="1 2">
    <name type="scientific">Leptospira weilii serovar Topaz str. LT2116</name>
    <dbReference type="NCBI Taxonomy" id="1088540"/>
    <lineage>
        <taxon>Bacteria</taxon>
        <taxon>Pseudomonadati</taxon>
        <taxon>Spirochaetota</taxon>
        <taxon>Spirochaetia</taxon>
        <taxon>Leptospirales</taxon>
        <taxon>Leptospiraceae</taxon>
        <taxon>Leptospira</taxon>
    </lineage>
</organism>